<dbReference type="EMBL" id="CAMPGE010001304">
    <property type="protein sequence ID" value="CAI2360085.1"/>
    <property type="molecule type" value="Genomic_DNA"/>
</dbReference>
<dbReference type="AlphaFoldDB" id="A0AAD1U157"/>
<reference evidence="3" key="1">
    <citation type="submission" date="2023-07" db="EMBL/GenBank/DDBJ databases">
        <authorList>
            <consortium name="AG Swart"/>
            <person name="Singh M."/>
            <person name="Singh A."/>
            <person name="Seah K."/>
            <person name="Emmerich C."/>
        </authorList>
    </citation>
    <scope>NUCLEOTIDE SEQUENCE</scope>
    <source>
        <strain evidence="3">DP1</strain>
    </source>
</reference>
<sequence length="617" mass="71278">MVDSLRSAQPELKKIHEILDTPTSTSTRRKQSPKSLIKRDQRVPNNITINRGKRDDKIVTSSSAIVVPRIKQTPKTFLEKASEASAPIVINKQAELLSQTEEVKTSPVKEKKESKFMKRFMNRLPKNSGKIEDAGEFQWIHRPTCEIDLAHSEQLYLQLKSWTKNLKELITRLSKMQEGMKGEIKYWTELSNILDAAGRECKSSFIESTLQVIQEAHLRDAKEFRYYREKIWAAMKEAKWNNKYLLSLKSVDKLYSGDWKQIAESIEGLMGSIKSIYEKSNFYKEVRIVNFLDHMYQHLLTKMKGEFKISKIMTCSGNIQQVNQTLDYCKITNKEFEQGFFLKDLMMSQKPSKHSFMRTMTALGKGLKSIDNSMSSTQTSFNKIKLNSEKAKFKAHIEDVEKFSNSTHKDFTQLIRPATAIGGYHEIGGSTGSSGGFTDDMTRPNSSWKRARMIKPSEMLQKKGSTKLKDTFWFERAEKILMEVENTSKILDNVDYMCNMVYKLEEEFIPHLKEIRSIEAKKLIKKIQSLISIYQLTPIDFELFNHRSFSLFECYVEGFETKVKNLEAEYNIITNEQSDIMFINQQEDTKEREASDEDLGGFGLGQNDIVATSWNIS</sequence>
<protein>
    <recommendedName>
        <fullName evidence="2">Dynein heavy chain tail domain-containing protein</fullName>
    </recommendedName>
</protein>
<evidence type="ECO:0000313" key="4">
    <source>
        <dbReference type="Proteomes" id="UP001295684"/>
    </source>
</evidence>
<dbReference type="Pfam" id="PF08385">
    <property type="entry name" value="DHC_N1"/>
    <property type="match status" value="1"/>
</dbReference>
<comment type="caution">
    <text evidence="3">The sequence shown here is derived from an EMBL/GenBank/DDBJ whole genome shotgun (WGS) entry which is preliminary data.</text>
</comment>
<evidence type="ECO:0000313" key="3">
    <source>
        <dbReference type="EMBL" id="CAI2360085.1"/>
    </source>
</evidence>
<name>A0AAD1U157_EUPCR</name>
<proteinExistence type="predicted"/>
<keyword evidence="4" id="KW-1185">Reference proteome</keyword>
<dbReference type="InterPro" id="IPR013594">
    <property type="entry name" value="Dynein_heavy_tail"/>
</dbReference>
<feature type="region of interest" description="Disordered" evidence="1">
    <location>
        <begin position="1"/>
        <end position="38"/>
    </location>
</feature>
<dbReference type="Proteomes" id="UP001295684">
    <property type="component" value="Unassembled WGS sequence"/>
</dbReference>
<feature type="domain" description="Dynein heavy chain tail" evidence="2">
    <location>
        <begin position="158"/>
        <end position="404"/>
    </location>
</feature>
<evidence type="ECO:0000259" key="2">
    <source>
        <dbReference type="Pfam" id="PF08385"/>
    </source>
</evidence>
<organism evidence="3 4">
    <name type="scientific">Euplotes crassus</name>
    <dbReference type="NCBI Taxonomy" id="5936"/>
    <lineage>
        <taxon>Eukaryota</taxon>
        <taxon>Sar</taxon>
        <taxon>Alveolata</taxon>
        <taxon>Ciliophora</taxon>
        <taxon>Intramacronucleata</taxon>
        <taxon>Spirotrichea</taxon>
        <taxon>Hypotrichia</taxon>
        <taxon>Euplotida</taxon>
        <taxon>Euplotidae</taxon>
        <taxon>Moneuplotes</taxon>
    </lineage>
</organism>
<accession>A0AAD1U157</accession>
<evidence type="ECO:0000256" key="1">
    <source>
        <dbReference type="SAM" id="MobiDB-lite"/>
    </source>
</evidence>
<gene>
    <name evidence="3" type="ORF">ECRASSUSDP1_LOCUS1382</name>
</gene>